<accession>A0AAV5V2N3</accession>
<dbReference type="Proteomes" id="UP001432322">
    <property type="component" value="Unassembled WGS sequence"/>
</dbReference>
<reference evidence="2" key="1">
    <citation type="submission" date="2023-10" db="EMBL/GenBank/DDBJ databases">
        <title>Genome assembly of Pristionchus species.</title>
        <authorList>
            <person name="Yoshida K."/>
            <person name="Sommer R.J."/>
        </authorList>
    </citation>
    <scope>NUCLEOTIDE SEQUENCE</scope>
    <source>
        <strain evidence="2">RS5133</strain>
    </source>
</reference>
<name>A0AAV5V2N3_9BILA</name>
<proteinExistence type="predicted"/>
<dbReference type="PROSITE" id="PS51257">
    <property type="entry name" value="PROKAR_LIPOPROTEIN"/>
    <property type="match status" value="1"/>
</dbReference>
<evidence type="ECO:0000256" key="1">
    <source>
        <dbReference type="SAM" id="SignalP"/>
    </source>
</evidence>
<evidence type="ECO:0000313" key="2">
    <source>
        <dbReference type="EMBL" id="GMT13616.1"/>
    </source>
</evidence>
<feature type="signal peptide" evidence="1">
    <location>
        <begin position="1"/>
        <end position="22"/>
    </location>
</feature>
<dbReference type="AlphaFoldDB" id="A0AAV5V2N3"/>
<gene>
    <name evidence="2" type="ORF">PFISCL1PPCAC_4913</name>
</gene>
<comment type="caution">
    <text evidence="2">The sequence shown here is derived from an EMBL/GenBank/DDBJ whole genome shotgun (WGS) entry which is preliminary data.</text>
</comment>
<feature type="chain" id="PRO_5043327491" evidence="1">
    <location>
        <begin position="23"/>
        <end position="91"/>
    </location>
</feature>
<keyword evidence="3" id="KW-1185">Reference proteome</keyword>
<dbReference type="EMBL" id="BTSY01000002">
    <property type="protein sequence ID" value="GMT13616.1"/>
    <property type="molecule type" value="Genomic_DNA"/>
</dbReference>
<protein>
    <submittedName>
        <fullName evidence="2">Uncharacterized protein</fullName>
    </submittedName>
</protein>
<sequence>MKLLLALLLIGIVGCELGGVVSRSCIGDNCIECSGGMCIERTSVKRPADKSQTIYSTMYQGYGYTICNNGKCRFEHHHKRSVEEISNSLKS</sequence>
<organism evidence="2 3">
    <name type="scientific">Pristionchus fissidentatus</name>
    <dbReference type="NCBI Taxonomy" id="1538716"/>
    <lineage>
        <taxon>Eukaryota</taxon>
        <taxon>Metazoa</taxon>
        <taxon>Ecdysozoa</taxon>
        <taxon>Nematoda</taxon>
        <taxon>Chromadorea</taxon>
        <taxon>Rhabditida</taxon>
        <taxon>Rhabditina</taxon>
        <taxon>Diplogasteromorpha</taxon>
        <taxon>Diplogasteroidea</taxon>
        <taxon>Neodiplogasteridae</taxon>
        <taxon>Pristionchus</taxon>
    </lineage>
</organism>
<keyword evidence="1" id="KW-0732">Signal</keyword>
<evidence type="ECO:0000313" key="3">
    <source>
        <dbReference type="Proteomes" id="UP001432322"/>
    </source>
</evidence>